<dbReference type="InterPro" id="IPR013783">
    <property type="entry name" value="Ig-like_fold"/>
</dbReference>
<dbReference type="AlphaFoldDB" id="A0A1M4U258"/>
<name>A0A1M4U258_9FLAO</name>
<sequence>MSAQISLGSGTNTGTMPVLTNWGYTYSQQIFLKSELNAVAAGNITGVKFNLGATSSIANSTTWKVYIGQTAKTTFSSTSDWIPLASLTQVFDGEVVNNNGEVTVTFSAPFAYNNTDNLVIAVDENKPNFDDALYFYTYSGISNSTLYYRSDTTNPDPAGTLPTGTRSATKSRITFLGLSPNAPSCPVVSAPAAAATGVSVLPSISWAAAATASSYKISLGTTAGGTDVMNMMDVGNVTSYTLANPLNYNTQYYVTVYAMNAAGTSSGCTERSFTTGGITCPSVSAPSNNATNAPLQPTISWASSAGATGYRLTVGTTAGSTNVLNNVDLGNVTSYTFPSPLALSTDYFYTVNAYSGGVTSSSCAERKFTTTTVTPVSNDECGGAIALVPGGNFDQNAITGTNMNSTSGSVATCQTNSNNNVWYSVIVPASGSITLETKAGTSSTFTDTVMSVYSGNCSGLTLIQCNDDNPAGGLFSYIALTGQTPGAKLYISVWKYTGNTSVTDGEFRISAYDASIVLATHEVKESKNNIKVYPNPFSDVLNISDIANVKTVWIADISGRVVKTVVKPDAILYLNELKQGVYIITLEMKDGSKQTIKAIKK</sequence>
<evidence type="ECO:0000313" key="3">
    <source>
        <dbReference type="EMBL" id="SHE50819.1"/>
    </source>
</evidence>
<protein>
    <submittedName>
        <fullName evidence="3">Por secretion system C-terminal sorting domain-containing protein</fullName>
    </submittedName>
</protein>
<dbReference type="InterPro" id="IPR003961">
    <property type="entry name" value="FN3_dom"/>
</dbReference>
<keyword evidence="1" id="KW-0732">Signal</keyword>
<dbReference type="Proteomes" id="UP000184518">
    <property type="component" value="Unassembled WGS sequence"/>
</dbReference>
<evidence type="ECO:0000256" key="1">
    <source>
        <dbReference type="ARBA" id="ARBA00022729"/>
    </source>
</evidence>
<organism evidence="3 4">
    <name type="scientific">Chryseobacterium arachidis</name>
    <dbReference type="NCBI Taxonomy" id="1416778"/>
    <lineage>
        <taxon>Bacteria</taxon>
        <taxon>Pseudomonadati</taxon>
        <taxon>Bacteroidota</taxon>
        <taxon>Flavobacteriia</taxon>
        <taxon>Flavobacteriales</taxon>
        <taxon>Weeksellaceae</taxon>
        <taxon>Chryseobacterium group</taxon>
        <taxon>Chryseobacterium</taxon>
    </lineage>
</organism>
<dbReference type="SUPFAM" id="SSF49265">
    <property type="entry name" value="Fibronectin type III"/>
    <property type="match status" value="2"/>
</dbReference>
<evidence type="ECO:0000259" key="2">
    <source>
        <dbReference type="PROSITE" id="PS50853"/>
    </source>
</evidence>
<reference evidence="4" key="1">
    <citation type="submission" date="2016-11" db="EMBL/GenBank/DDBJ databases">
        <authorList>
            <person name="Varghese N."/>
            <person name="Submissions S."/>
        </authorList>
    </citation>
    <scope>NUCLEOTIDE SEQUENCE [LARGE SCALE GENOMIC DNA]</scope>
    <source>
        <strain evidence="4">DSM 27619</strain>
    </source>
</reference>
<proteinExistence type="predicted"/>
<dbReference type="STRING" id="1416778.SAMN05443633_101388"/>
<accession>A0A1M4U258</accession>
<evidence type="ECO:0000313" key="4">
    <source>
        <dbReference type="Proteomes" id="UP000184518"/>
    </source>
</evidence>
<dbReference type="InterPro" id="IPR026444">
    <property type="entry name" value="Secre_tail"/>
</dbReference>
<dbReference type="Gene3D" id="2.60.40.10">
    <property type="entry name" value="Immunoglobulins"/>
    <property type="match status" value="2"/>
</dbReference>
<dbReference type="NCBIfam" id="TIGR04183">
    <property type="entry name" value="Por_Secre_tail"/>
    <property type="match status" value="1"/>
</dbReference>
<keyword evidence="4" id="KW-1185">Reference proteome</keyword>
<dbReference type="CDD" id="cd00063">
    <property type="entry name" value="FN3"/>
    <property type="match status" value="1"/>
</dbReference>
<feature type="domain" description="Fibronectin type-III" evidence="2">
    <location>
        <begin position="182"/>
        <end position="278"/>
    </location>
</feature>
<dbReference type="PROSITE" id="PS50853">
    <property type="entry name" value="FN3"/>
    <property type="match status" value="1"/>
</dbReference>
<dbReference type="Pfam" id="PF18962">
    <property type="entry name" value="Por_Secre_tail"/>
    <property type="match status" value="1"/>
</dbReference>
<gene>
    <name evidence="3" type="ORF">SAMN05443633_101388</name>
</gene>
<dbReference type="EMBL" id="FQUT01000001">
    <property type="protein sequence ID" value="SHE50819.1"/>
    <property type="molecule type" value="Genomic_DNA"/>
</dbReference>
<dbReference type="InterPro" id="IPR036116">
    <property type="entry name" value="FN3_sf"/>
</dbReference>